<organism evidence="6 7">
    <name type="scientific">Phytophthora sojae (strain P6497)</name>
    <name type="common">Soybean stem and root rot agent</name>
    <name type="synonym">Phytophthora megasperma f. sp. glycines</name>
    <dbReference type="NCBI Taxonomy" id="1094619"/>
    <lineage>
        <taxon>Eukaryota</taxon>
        <taxon>Sar</taxon>
        <taxon>Stramenopiles</taxon>
        <taxon>Oomycota</taxon>
        <taxon>Peronosporomycetes</taxon>
        <taxon>Peronosporales</taxon>
        <taxon>Peronosporaceae</taxon>
        <taxon>Phytophthora</taxon>
    </lineage>
</organism>
<proteinExistence type="predicted"/>
<evidence type="ECO:0000313" key="7">
    <source>
        <dbReference type="Proteomes" id="UP000002640"/>
    </source>
</evidence>
<dbReference type="KEGG" id="psoj:PHYSODRAFT_304367"/>
<gene>
    <name evidence="6" type="ORF">PHYSODRAFT_304367</name>
</gene>
<keyword evidence="7" id="KW-1185">Reference proteome</keyword>
<dbReference type="Proteomes" id="UP000002640">
    <property type="component" value="Unassembled WGS sequence"/>
</dbReference>
<accession>G5A0C1</accession>
<dbReference type="GO" id="GO:0005576">
    <property type="term" value="C:extracellular region"/>
    <property type="evidence" value="ECO:0007669"/>
    <property type="project" value="UniProtKB-SubCell"/>
</dbReference>
<dbReference type="InterPro" id="IPR045379">
    <property type="entry name" value="Crinkler_N"/>
</dbReference>
<dbReference type="Pfam" id="PF20147">
    <property type="entry name" value="Crinkler"/>
    <property type="match status" value="1"/>
</dbReference>
<dbReference type="EMBL" id="JH159158">
    <property type="protein sequence ID" value="EGZ10510.1"/>
    <property type="molecule type" value="Genomic_DNA"/>
</dbReference>
<name>G5A0C1_PHYSP</name>
<keyword evidence="3" id="KW-0964">Secreted</keyword>
<dbReference type="AlphaFoldDB" id="G5A0C1"/>
<evidence type="ECO:0000256" key="4">
    <source>
        <dbReference type="SAM" id="MobiDB-lite"/>
    </source>
</evidence>
<reference evidence="6 7" key="1">
    <citation type="journal article" date="2006" name="Science">
        <title>Phytophthora genome sequences uncover evolutionary origins and mechanisms of pathogenesis.</title>
        <authorList>
            <person name="Tyler B.M."/>
            <person name="Tripathy S."/>
            <person name="Zhang X."/>
            <person name="Dehal P."/>
            <person name="Jiang R.H."/>
            <person name="Aerts A."/>
            <person name="Arredondo F.D."/>
            <person name="Baxter L."/>
            <person name="Bensasson D."/>
            <person name="Beynon J.L."/>
            <person name="Chapman J."/>
            <person name="Damasceno C.M."/>
            <person name="Dorrance A.E."/>
            <person name="Dou D."/>
            <person name="Dickerman A.W."/>
            <person name="Dubchak I.L."/>
            <person name="Garbelotto M."/>
            <person name="Gijzen M."/>
            <person name="Gordon S.G."/>
            <person name="Govers F."/>
            <person name="Grunwald N.J."/>
            <person name="Huang W."/>
            <person name="Ivors K.L."/>
            <person name="Jones R.W."/>
            <person name="Kamoun S."/>
            <person name="Krampis K."/>
            <person name="Lamour K.H."/>
            <person name="Lee M.K."/>
            <person name="McDonald W.H."/>
            <person name="Medina M."/>
            <person name="Meijer H.J."/>
            <person name="Nordberg E.K."/>
            <person name="Maclean D.J."/>
            <person name="Ospina-Giraldo M.D."/>
            <person name="Morris P.F."/>
            <person name="Phuntumart V."/>
            <person name="Putnam N.H."/>
            <person name="Rash S."/>
            <person name="Rose J.K."/>
            <person name="Sakihama Y."/>
            <person name="Salamov A.A."/>
            <person name="Savidor A."/>
            <person name="Scheuring C.F."/>
            <person name="Smith B.M."/>
            <person name="Sobral B.W."/>
            <person name="Terry A."/>
            <person name="Torto-Alalibo T.A."/>
            <person name="Win J."/>
            <person name="Xu Z."/>
            <person name="Zhang H."/>
            <person name="Grigoriev I.V."/>
            <person name="Rokhsar D.S."/>
            <person name="Boore J.L."/>
        </authorList>
    </citation>
    <scope>NUCLEOTIDE SEQUENCE [LARGE SCALE GENOMIC DNA]</scope>
    <source>
        <strain evidence="6 7">P6497</strain>
    </source>
</reference>
<feature type="region of interest" description="Disordered" evidence="4">
    <location>
        <begin position="109"/>
        <end position="135"/>
    </location>
</feature>
<dbReference type="GO" id="GO:0043657">
    <property type="term" value="C:host cell"/>
    <property type="evidence" value="ECO:0007669"/>
    <property type="project" value="UniProtKB-SubCell"/>
</dbReference>
<sequence length="162" mass="17206">MKEILGMFADDGGVVGANIDGSKRVCELKQLLAHRGGLTCPLNEVKLFLAKSSDGKWLREVDPDATLMNEGDAMDESALVGDKAFGFPEKGNPRGGEFHVIVQVPEGSATPVDHNVVPAADSDVDDESSTPPPSCGSAILSTLSQVYAFFSRNPESPTKEKM</sequence>
<protein>
    <recommendedName>
        <fullName evidence="5">Crinkler effector protein N-terminal domain-containing protein</fullName>
    </recommendedName>
</protein>
<dbReference type="GeneID" id="20642403"/>
<feature type="domain" description="Crinkler effector protein N-terminal" evidence="5">
    <location>
        <begin position="14"/>
        <end position="103"/>
    </location>
</feature>
<evidence type="ECO:0000313" key="6">
    <source>
        <dbReference type="EMBL" id="EGZ10510.1"/>
    </source>
</evidence>
<evidence type="ECO:0000256" key="3">
    <source>
        <dbReference type="ARBA" id="ARBA00022525"/>
    </source>
</evidence>
<evidence type="ECO:0000256" key="2">
    <source>
        <dbReference type="ARBA" id="ARBA00004613"/>
    </source>
</evidence>
<evidence type="ECO:0000259" key="5">
    <source>
        <dbReference type="Pfam" id="PF20147"/>
    </source>
</evidence>
<evidence type="ECO:0000256" key="1">
    <source>
        <dbReference type="ARBA" id="ARBA00004340"/>
    </source>
</evidence>
<dbReference type="InParanoid" id="G5A0C1"/>
<dbReference type="RefSeq" id="XP_009533255.1">
    <property type="nucleotide sequence ID" value="XM_009534960.1"/>
</dbReference>
<comment type="subcellular location">
    <subcellularLocation>
        <location evidence="1">Host cell</location>
    </subcellularLocation>
    <subcellularLocation>
        <location evidence="2">Secreted</location>
    </subcellularLocation>
</comment>